<dbReference type="Proteomes" id="UP000321903">
    <property type="component" value="Unassembled WGS sequence"/>
</dbReference>
<dbReference type="EMBL" id="VORZ01000001">
    <property type="protein sequence ID" value="TXD98405.1"/>
    <property type="molecule type" value="Genomic_DNA"/>
</dbReference>
<accession>A0A5C7A6T3</accession>
<dbReference type="AlphaFoldDB" id="A0A5C7A6T3"/>
<reference evidence="1 2" key="1">
    <citation type="submission" date="2019-08" db="EMBL/GenBank/DDBJ databases">
        <title>Genome sequence of Psychrobacter frigidicola ACAM304 (type strain).</title>
        <authorList>
            <person name="Bowman J.P."/>
        </authorList>
    </citation>
    <scope>NUCLEOTIDE SEQUENCE [LARGE SCALE GENOMIC DNA]</scope>
    <source>
        <strain evidence="1 2">ACAM 304</strain>
    </source>
</reference>
<keyword evidence="2" id="KW-1185">Reference proteome</keyword>
<proteinExistence type="predicted"/>
<evidence type="ECO:0000313" key="1">
    <source>
        <dbReference type="EMBL" id="TXD98405.1"/>
    </source>
</evidence>
<sequence>MTTNKSVADYLAAHLSADDDTNTQAYNDKFSESELAATLNAERLEALLQECDNFLAFTEQDIADFEDKPIKITDKTNDKK</sequence>
<dbReference type="RefSeq" id="WP_147222835.1">
    <property type="nucleotide sequence ID" value="NZ_CAJGYY010000001.1"/>
</dbReference>
<protein>
    <submittedName>
        <fullName evidence="1">Uncharacterized protein</fullName>
    </submittedName>
</protein>
<organism evidence="1 2">
    <name type="scientific">Psychrobacter frigidicola</name>
    <dbReference type="NCBI Taxonomy" id="45611"/>
    <lineage>
        <taxon>Bacteria</taxon>
        <taxon>Pseudomonadati</taxon>
        <taxon>Pseudomonadota</taxon>
        <taxon>Gammaproteobacteria</taxon>
        <taxon>Moraxellales</taxon>
        <taxon>Moraxellaceae</taxon>
        <taxon>Psychrobacter</taxon>
    </lineage>
</organism>
<name>A0A5C7A6T3_9GAMM</name>
<gene>
    <name evidence="1" type="ORF">ES754_05670</name>
</gene>
<evidence type="ECO:0000313" key="2">
    <source>
        <dbReference type="Proteomes" id="UP000321903"/>
    </source>
</evidence>
<comment type="caution">
    <text evidence="1">The sequence shown here is derived from an EMBL/GenBank/DDBJ whole genome shotgun (WGS) entry which is preliminary data.</text>
</comment>